<feature type="domain" description="EXS" evidence="6">
    <location>
        <begin position="234"/>
        <end position="408"/>
    </location>
</feature>
<evidence type="ECO:0000256" key="5">
    <source>
        <dbReference type="SAM" id="Phobius"/>
    </source>
</evidence>
<evidence type="ECO:0000313" key="9">
    <source>
        <dbReference type="EMBL" id="CAH0380426.1"/>
    </source>
</evidence>
<evidence type="ECO:0000256" key="1">
    <source>
        <dbReference type="ARBA" id="ARBA00004141"/>
    </source>
</evidence>
<keyword evidence="10" id="KW-1185">Reference proteome</keyword>
<dbReference type="EMBL" id="HBIW01022563">
    <property type="protein sequence ID" value="CAE0704001.1"/>
    <property type="molecule type" value="Transcribed_RNA"/>
</dbReference>
<feature type="transmembrane region" description="Helical" evidence="5">
    <location>
        <begin position="26"/>
        <end position="48"/>
    </location>
</feature>
<evidence type="ECO:0000259" key="6">
    <source>
        <dbReference type="PROSITE" id="PS51380"/>
    </source>
</evidence>
<feature type="transmembrane region" description="Helical" evidence="5">
    <location>
        <begin position="110"/>
        <end position="135"/>
    </location>
</feature>
<dbReference type="GO" id="GO:0005737">
    <property type="term" value="C:cytoplasm"/>
    <property type="evidence" value="ECO:0007669"/>
    <property type="project" value="TreeGrafter"/>
</dbReference>
<evidence type="ECO:0000256" key="4">
    <source>
        <dbReference type="ARBA" id="ARBA00023136"/>
    </source>
</evidence>
<evidence type="ECO:0000313" key="10">
    <source>
        <dbReference type="Proteomes" id="UP000789595"/>
    </source>
</evidence>
<dbReference type="PANTHER" id="PTHR10783">
    <property type="entry name" value="XENOTROPIC AND POLYTROPIC RETROVIRUS RECEPTOR 1-RELATED"/>
    <property type="match status" value="1"/>
</dbReference>
<organism evidence="7">
    <name type="scientific">Pelagomonas calceolata</name>
    <dbReference type="NCBI Taxonomy" id="35677"/>
    <lineage>
        <taxon>Eukaryota</taxon>
        <taxon>Sar</taxon>
        <taxon>Stramenopiles</taxon>
        <taxon>Ochrophyta</taxon>
        <taxon>Pelagophyceae</taxon>
        <taxon>Pelagomonadales</taxon>
        <taxon>Pelagomonadaceae</taxon>
        <taxon>Pelagomonas</taxon>
    </lineage>
</organism>
<protein>
    <recommendedName>
        <fullName evidence="6">EXS domain-containing protein</fullName>
    </recommendedName>
</protein>
<feature type="transmembrane region" description="Helical" evidence="5">
    <location>
        <begin position="68"/>
        <end position="89"/>
    </location>
</feature>
<evidence type="ECO:0000313" key="7">
    <source>
        <dbReference type="EMBL" id="CAE0704001.1"/>
    </source>
</evidence>
<keyword evidence="3 5" id="KW-1133">Transmembrane helix</keyword>
<gene>
    <name evidence="7" type="ORF">PCAL00307_LOCUS19449</name>
    <name evidence="8" type="ORF">PECAL_3P00160</name>
    <name evidence="9" type="ORF">PECAL_6P20800</name>
</gene>
<dbReference type="OrthoDB" id="9970435at2759"/>
<reference evidence="7" key="1">
    <citation type="submission" date="2021-01" db="EMBL/GenBank/DDBJ databases">
        <authorList>
            <person name="Corre E."/>
            <person name="Pelletier E."/>
            <person name="Niang G."/>
            <person name="Scheremetjew M."/>
            <person name="Finn R."/>
            <person name="Kale V."/>
            <person name="Holt S."/>
            <person name="Cochrane G."/>
            <person name="Meng A."/>
            <person name="Brown T."/>
            <person name="Cohen L."/>
        </authorList>
    </citation>
    <scope>NUCLEOTIDE SEQUENCE</scope>
    <source>
        <strain evidence="7">CCMP1756</strain>
    </source>
</reference>
<proteinExistence type="predicted"/>
<reference evidence="8" key="2">
    <citation type="submission" date="2021-11" db="EMBL/GenBank/DDBJ databases">
        <authorList>
            <consortium name="Genoscope - CEA"/>
            <person name="William W."/>
        </authorList>
    </citation>
    <scope>NUCLEOTIDE SEQUENCE</scope>
</reference>
<evidence type="ECO:0000256" key="3">
    <source>
        <dbReference type="ARBA" id="ARBA00022989"/>
    </source>
</evidence>
<sequence length="408" mass="44998">MEATPPRITFRDAQHRVHMDIVKTRMFLLGLGSGTTLTLFIASILLMVASYSPTAGAISVICGWPYPLYRAAFLASLCGLLYGAVVFAWRRNSVDFRRALHLSPAVTYQAILSYSYACFVIVFACFVLFALLLLAPDAVPGARKFRNTLPLIAFMAPFLVAAWPKDRAPGACLATPGAAGARRALALELVGPVLVSPFSKVTFARTFVADVLCSMPKIFADAQYGFAIVFDCDTDSATYIHIGYVLAFLPFVVRLNQSLRAAFDDAAHRRKNCWNAGKYSLQIALVAESIRAQHSVPWFALALTSTLCNFFWDVHMDWGLPRQHKRFPAWFYPSAVASNFVLRLGWAVYVSPDQKVVAQHVILLLGVAEVFRRFQWAALRVENEALKIGAAPHEGLRYDSVGGAPPLV</sequence>
<dbReference type="AlphaFoldDB" id="A0A7S4A580"/>
<dbReference type="EMBL" id="CAKKNE010000006">
    <property type="protein sequence ID" value="CAH0380426.1"/>
    <property type="molecule type" value="Genomic_DNA"/>
</dbReference>
<dbReference type="Pfam" id="PF03124">
    <property type="entry name" value="EXS"/>
    <property type="match status" value="1"/>
</dbReference>
<keyword evidence="2 5" id="KW-0812">Transmembrane</keyword>
<keyword evidence="4 5" id="KW-0472">Membrane</keyword>
<dbReference type="PROSITE" id="PS51380">
    <property type="entry name" value="EXS"/>
    <property type="match status" value="1"/>
</dbReference>
<evidence type="ECO:0000256" key="2">
    <source>
        <dbReference type="ARBA" id="ARBA00022692"/>
    </source>
</evidence>
<dbReference type="InterPro" id="IPR004342">
    <property type="entry name" value="EXS_C"/>
</dbReference>
<dbReference type="Proteomes" id="UP000789595">
    <property type="component" value="Unassembled WGS sequence"/>
</dbReference>
<accession>A0A7S4A580</accession>
<dbReference type="GO" id="GO:0016020">
    <property type="term" value="C:membrane"/>
    <property type="evidence" value="ECO:0007669"/>
    <property type="project" value="UniProtKB-SubCell"/>
</dbReference>
<evidence type="ECO:0000313" key="8">
    <source>
        <dbReference type="EMBL" id="CAH0370149.1"/>
    </source>
</evidence>
<name>A0A7S4A580_9STRA</name>
<dbReference type="EMBL" id="CAKKNE010000003">
    <property type="protein sequence ID" value="CAH0370149.1"/>
    <property type="molecule type" value="Genomic_DNA"/>
</dbReference>
<comment type="subcellular location">
    <subcellularLocation>
        <location evidence="1">Membrane</location>
        <topology evidence="1">Multi-pass membrane protein</topology>
    </subcellularLocation>
</comment>